<dbReference type="PANTHER" id="PTHR23063:SF52">
    <property type="entry name" value="LYSOPHOSPHATIDYLCHOLINE ACYLTRANSFERASE"/>
    <property type="match status" value="1"/>
</dbReference>
<evidence type="ECO:0000256" key="6">
    <source>
        <dbReference type="ARBA" id="ARBA00023315"/>
    </source>
</evidence>
<evidence type="ECO:0000313" key="9">
    <source>
        <dbReference type="EMBL" id="KAK8900011.1"/>
    </source>
</evidence>
<dbReference type="PANTHER" id="PTHR23063">
    <property type="entry name" value="PHOSPHOLIPID ACYLTRANSFERASE"/>
    <property type="match status" value="1"/>
</dbReference>
<keyword evidence="6 9" id="KW-0012">Acyltransferase</keyword>
<proteinExistence type="predicted"/>
<keyword evidence="3 8" id="KW-1133">Transmembrane helix</keyword>
<evidence type="ECO:0000313" key="10">
    <source>
        <dbReference type="Proteomes" id="UP001470230"/>
    </source>
</evidence>
<name>A0ABR2L9G5_9EUKA</name>
<reference evidence="9 10" key="1">
    <citation type="submission" date="2024-04" db="EMBL/GenBank/DDBJ databases">
        <title>Tritrichomonas musculus Genome.</title>
        <authorList>
            <person name="Alves-Ferreira E."/>
            <person name="Grigg M."/>
            <person name="Lorenzi H."/>
            <person name="Galac M."/>
        </authorList>
    </citation>
    <scope>NUCLEOTIDE SEQUENCE [LARGE SCALE GENOMIC DNA]</scope>
    <source>
        <strain evidence="9 10">EAF2021</strain>
    </source>
</reference>
<keyword evidence="2 8" id="KW-0812">Transmembrane</keyword>
<dbReference type="Proteomes" id="UP001470230">
    <property type="component" value="Unassembled WGS sequence"/>
</dbReference>
<feature type="region of interest" description="Disordered" evidence="7">
    <location>
        <begin position="1"/>
        <end position="20"/>
    </location>
</feature>
<dbReference type="GO" id="GO:0016746">
    <property type="term" value="F:acyltransferase activity"/>
    <property type="evidence" value="ECO:0007669"/>
    <property type="project" value="UniProtKB-KW"/>
</dbReference>
<sequence>MYSTTIPSSQQSLKNQNSPTDVNDEFFQKLFEPPNFLPIHRIFQIVCFFIFLGPIKLVLSLISFFLLFFVINFLPFFKIFFSTNLGFKKWAHSIVRHFIRLFLLCLGVLRIKIDGDIDHEVRFYVSNHLSILDYLIHFYNTPLTIIKASDIYEAPNSFQSFLSSLQLERIFLGSTFDVFKLKPKKRGAAYQIAKCSSDPSFFPLLVFPEGYPTNGNAIAGFLSEYFETEYPYQPAAFQYNIFFTPRGFNSMYSGSILDFIFRILSAPFITCSITYLKKANTKNVAYKPAEIAEICQIKIANELGALAVTKVMPTKMQKQHVE</sequence>
<evidence type="ECO:0000256" key="4">
    <source>
        <dbReference type="ARBA" id="ARBA00023098"/>
    </source>
</evidence>
<evidence type="ECO:0000256" key="1">
    <source>
        <dbReference type="ARBA" id="ARBA00022679"/>
    </source>
</evidence>
<keyword evidence="1" id="KW-0808">Transferase</keyword>
<evidence type="ECO:0000256" key="2">
    <source>
        <dbReference type="ARBA" id="ARBA00022692"/>
    </source>
</evidence>
<evidence type="ECO:0000256" key="5">
    <source>
        <dbReference type="ARBA" id="ARBA00023136"/>
    </source>
</evidence>
<accession>A0ABR2L9G5</accession>
<keyword evidence="4" id="KW-0443">Lipid metabolism</keyword>
<keyword evidence="10" id="KW-1185">Reference proteome</keyword>
<organism evidence="9 10">
    <name type="scientific">Tritrichomonas musculus</name>
    <dbReference type="NCBI Taxonomy" id="1915356"/>
    <lineage>
        <taxon>Eukaryota</taxon>
        <taxon>Metamonada</taxon>
        <taxon>Parabasalia</taxon>
        <taxon>Tritrichomonadida</taxon>
        <taxon>Tritrichomonadidae</taxon>
        <taxon>Tritrichomonas</taxon>
    </lineage>
</organism>
<evidence type="ECO:0000256" key="8">
    <source>
        <dbReference type="SAM" id="Phobius"/>
    </source>
</evidence>
<dbReference type="EMBL" id="JAPFFF010000001">
    <property type="protein sequence ID" value="KAK8900011.1"/>
    <property type="molecule type" value="Genomic_DNA"/>
</dbReference>
<gene>
    <name evidence="9" type="ORF">M9Y10_002334</name>
</gene>
<keyword evidence="5 8" id="KW-0472">Membrane</keyword>
<evidence type="ECO:0000256" key="7">
    <source>
        <dbReference type="SAM" id="MobiDB-lite"/>
    </source>
</evidence>
<protein>
    <submittedName>
        <fullName evidence="9">Lysophosphatidylcholine acyltransferase 2</fullName>
    </submittedName>
</protein>
<feature type="transmembrane region" description="Helical" evidence="8">
    <location>
        <begin position="45"/>
        <end position="74"/>
    </location>
</feature>
<evidence type="ECO:0000256" key="3">
    <source>
        <dbReference type="ARBA" id="ARBA00022989"/>
    </source>
</evidence>
<comment type="caution">
    <text evidence="9">The sequence shown here is derived from an EMBL/GenBank/DDBJ whole genome shotgun (WGS) entry which is preliminary data.</text>
</comment>